<accession>A0ACB0KE81</accession>
<name>A0ACB0KE81_TRIPR</name>
<proteinExistence type="predicted"/>
<keyword evidence="2" id="KW-1185">Reference proteome</keyword>
<sequence>MMTKITTLLFLLLLVGVTITMSEDEEKSEGSSSSSSKLFLMENSKSVVKTNAGEMRLFINNDDKFLDRIMHIGLINMEPRSLFVPQYLDSNMIIFIRRGVAKLGFIYGDELEERRIQTGDIYVIPAGSVFYLVNIGEGQRLHVICSIDPSTSLGHTFQPFYIGGDNQQSILGGFGPTILETAFNESRAKIQRIFKKKQDGPIVFIDDSHSPSLWTKFLQLKKQAKVQKLKTLVQSQDEDEEQKQTSWSWRKLMESVLGKANNIENKDRADSPDSYNLYDRKPDFRNAYGWSSTLDGGDYSPLKIPDIGVFHVNLTAGSMMAPHVNPRASEYSIVLRGYGRVQILFPNGSNAMETEIKVGDIFYIPRYFPFCQIASRNGPLEFIGFTTSSQKNNPQFLAGAASLLKTLLGPELAASFGVSEDTLRHVVDAQHDAVILSSTWAAPGGPGGGRGKKEEDVLHVETKGIEDLVNDVVMDVFE</sequence>
<protein>
    <submittedName>
        <fullName evidence="1">Uncharacterized protein</fullName>
    </submittedName>
</protein>
<comment type="caution">
    <text evidence="1">The sequence shown here is derived from an EMBL/GenBank/DDBJ whole genome shotgun (WGS) entry which is preliminary data.</text>
</comment>
<reference evidence="1" key="1">
    <citation type="submission" date="2023-10" db="EMBL/GenBank/DDBJ databases">
        <authorList>
            <person name="Rodriguez Cubillos JULIANA M."/>
            <person name="De Vega J."/>
        </authorList>
    </citation>
    <scope>NUCLEOTIDE SEQUENCE</scope>
</reference>
<evidence type="ECO:0000313" key="1">
    <source>
        <dbReference type="EMBL" id="CAJ2654359.1"/>
    </source>
</evidence>
<evidence type="ECO:0000313" key="2">
    <source>
        <dbReference type="Proteomes" id="UP001177021"/>
    </source>
</evidence>
<dbReference type="EMBL" id="CASHSV030000206">
    <property type="protein sequence ID" value="CAJ2654359.1"/>
    <property type="molecule type" value="Genomic_DNA"/>
</dbReference>
<dbReference type="Proteomes" id="UP001177021">
    <property type="component" value="Unassembled WGS sequence"/>
</dbReference>
<gene>
    <name evidence="1" type="ORF">MILVUS5_LOCUS21526</name>
</gene>
<organism evidence="1 2">
    <name type="scientific">Trifolium pratense</name>
    <name type="common">Red clover</name>
    <dbReference type="NCBI Taxonomy" id="57577"/>
    <lineage>
        <taxon>Eukaryota</taxon>
        <taxon>Viridiplantae</taxon>
        <taxon>Streptophyta</taxon>
        <taxon>Embryophyta</taxon>
        <taxon>Tracheophyta</taxon>
        <taxon>Spermatophyta</taxon>
        <taxon>Magnoliopsida</taxon>
        <taxon>eudicotyledons</taxon>
        <taxon>Gunneridae</taxon>
        <taxon>Pentapetalae</taxon>
        <taxon>rosids</taxon>
        <taxon>fabids</taxon>
        <taxon>Fabales</taxon>
        <taxon>Fabaceae</taxon>
        <taxon>Papilionoideae</taxon>
        <taxon>50 kb inversion clade</taxon>
        <taxon>NPAAA clade</taxon>
        <taxon>Hologalegina</taxon>
        <taxon>IRL clade</taxon>
        <taxon>Trifolieae</taxon>
        <taxon>Trifolium</taxon>
    </lineage>
</organism>